<feature type="transmembrane region" description="Helical" evidence="2">
    <location>
        <begin position="612"/>
        <end position="633"/>
    </location>
</feature>
<protein>
    <recommendedName>
        <fullName evidence="5">Transmembrane protein</fullName>
    </recommendedName>
</protein>
<keyword evidence="2" id="KW-1133">Transmembrane helix</keyword>
<proteinExistence type="predicted"/>
<evidence type="ECO:0008006" key="5">
    <source>
        <dbReference type="Google" id="ProtNLM"/>
    </source>
</evidence>
<keyword evidence="2" id="KW-0812">Transmembrane</keyword>
<gene>
    <name evidence="3" type="ORF">HINF_LOCUS11806</name>
</gene>
<evidence type="ECO:0000313" key="3">
    <source>
        <dbReference type="EMBL" id="CAL5990974.1"/>
    </source>
</evidence>
<sequence length="654" mass="78428">MSDENIYEESSSQSYNSQISSNNYQIQHDEMEITEGENSLYSDESEETQPKFQIGEIIQLLKEQYAIINICADTYLFIKDKWYYLINKQQQVLGAERYKFKEQPIKSLKYDDKNYILTNKQIIEVKQTDEIIEGNKQIIYQLIQTHEFIYAQDFYISNGSFYINDDEKLLIQNNSKYKMIDYTSKVSFQYCQNIYQVDKLNFNNNFNILFHLENNNTNRIIKQYQSCKLILQCDAILVLQNENNALELFDMINEKIVISKINIEQIDDFLELGITGLKLKDNILKEYFGEKYPQETLNHYNQFQKFQININVNQQLKILDKCQLMHVFKPFMFIDLYTVIEDNNLFIIDKEMNILKQISINCEIYSGYINEEYNANDSVIFEGFFHQLIPCNGVLYIQINDQIYRLQDEQFVLVFEIPYFDRINVNSYYSSLYCVENELFVRNQTNSFVFRNNQLKNYKTLDSYMWMFQNQQRVYSYTWEHDDTGSNINIFELGVDDPIYQVKQLDQLLYFNNGVLVARLNNKKFVIVWGWLFFCFCGFFFLFWVFFVGFCFGVVCVCCLWFFWCLWGVGGVWGFFLGLGLFFFWVVFFVWFFVCVVFLFCFWFFVWCLLGWVVGWVVFCGWWVVFQLTYTIAKQPILKKSRKCSNTQYQTIVV</sequence>
<feature type="transmembrane region" description="Helical" evidence="2">
    <location>
        <begin position="526"/>
        <end position="546"/>
    </location>
</feature>
<reference evidence="3 4" key="1">
    <citation type="submission" date="2024-07" db="EMBL/GenBank/DDBJ databases">
        <authorList>
            <person name="Akdeniz Z."/>
        </authorList>
    </citation>
    <scope>NUCLEOTIDE SEQUENCE [LARGE SCALE GENOMIC DNA]</scope>
</reference>
<feature type="transmembrane region" description="Helical" evidence="2">
    <location>
        <begin position="583"/>
        <end position="606"/>
    </location>
</feature>
<dbReference type="EMBL" id="CAXDID020000026">
    <property type="protein sequence ID" value="CAL5990974.1"/>
    <property type="molecule type" value="Genomic_DNA"/>
</dbReference>
<dbReference type="Proteomes" id="UP001642409">
    <property type="component" value="Unassembled WGS sequence"/>
</dbReference>
<name>A0ABP1HE50_9EUKA</name>
<feature type="compositionally biased region" description="Low complexity" evidence="1">
    <location>
        <begin position="8"/>
        <end position="21"/>
    </location>
</feature>
<evidence type="ECO:0000313" key="4">
    <source>
        <dbReference type="Proteomes" id="UP001642409"/>
    </source>
</evidence>
<keyword evidence="4" id="KW-1185">Reference proteome</keyword>
<evidence type="ECO:0000256" key="1">
    <source>
        <dbReference type="SAM" id="MobiDB-lite"/>
    </source>
</evidence>
<comment type="caution">
    <text evidence="3">The sequence shown here is derived from an EMBL/GenBank/DDBJ whole genome shotgun (WGS) entry which is preliminary data.</text>
</comment>
<evidence type="ECO:0000256" key="2">
    <source>
        <dbReference type="SAM" id="Phobius"/>
    </source>
</evidence>
<feature type="transmembrane region" description="Helical" evidence="2">
    <location>
        <begin position="552"/>
        <end position="576"/>
    </location>
</feature>
<feature type="region of interest" description="Disordered" evidence="1">
    <location>
        <begin position="1"/>
        <end position="21"/>
    </location>
</feature>
<accession>A0ABP1HE50</accession>
<organism evidence="3 4">
    <name type="scientific">Hexamita inflata</name>
    <dbReference type="NCBI Taxonomy" id="28002"/>
    <lineage>
        <taxon>Eukaryota</taxon>
        <taxon>Metamonada</taxon>
        <taxon>Diplomonadida</taxon>
        <taxon>Hexamitidae</taxon>
        <taxon>Hexamitinae</taxon>
        <taxon>Hexamita</taxon>
    </lineage>
</organism>
<keyword evidence="2" id="KW-0472">Membrane</keyword>